<evidence type="ECO:0000256" key="1">
    <source>
        <dbReference type="SAM" id="MobiDB-lite"/>
    </source>
</evidence>
<evidence type="ECO:0000313" key="2">
    <source>
        <dbReference type="EMBL" id="KAK6763120.1"/>
    </source>
</evidence>
<feature type="compositionally biased region" description="Basic and acidic residues" evidence="1">
    <location>
        <begin position="57"/>
        <end position="66"/>
    </location>
</feature>
<sequence>MHPERCEGNALGSIAVEEVCLCICGNKTSTYNSVCAARSAADFSQEKRLRRKLRRQQQQDRDNEWTSKAKKFEKVWKEKNPRKTRFTKTV</sequence>
<protein>
    <recommendedName>
        <fullName evidence="4">Kazal-like domain-containing protein</fullName>
    </recommendedName>
</protein>
<evidence type="ECO:0008006" key="4">
    <source>
        <dbReference type="Google" id="ProtNLM"/>
    </source>
</evidence>
<dbReference type="Proteomes" id="UP001303046">
    <property type="component" value="Unassembled WGS sequence"/>
</dbReference>
<comment type="caution">
    <text evidence="2">The sequence shown here is derived from an EMBL/GenBank/DDBJ whole genome shotgun (WGS) entry which is preliminary data.</text>
</comment>
<reference evidence="2 3" key="1">
    <citation type="submission" date="2023-08" db="EMBL/GenBank/DDBJ databases">
        <title>A Necator americanus chromosomal reference genome.</title>
        <authorList>
            <person name="Ilik V."/>
            <person name="Petrzelkova K.J."/>
            <person name="Pardy F."/>
            <person name="Fuh T."/>
            <person name="Niatou-Singa F.S."/>
            <person name="Gouil Q."/>
            <person name="Baker L."/>
            <person name="Ritchie M.E."/>
            <person name="Jex A.R."/>
            <person name="Gazzola D."/>
            <person name="Li H."/>
            <person name="Toshio Fujiwara R."/>
            <person name="Zhan B."/>
            <person name="Aroian R.V."/>
            <person name="Pafco B."/>
            <person name="Schwarz E.M."/>
        </authorList>
    </citation>
    <scope>NUCLEOTIDE SEQUENCE [LARGE SCALE GENOMIC DNA]</scope>
    <source>
        <strain evidence="2 3">Aroian</strain>
        <tissue evidence="2">Whole animal</tissue>
    </source>
</reference>
<keyword evidence="3" id="KW-1185">Reference proteome</keyword>
<proteinExistence type="predicted"/>
<organism evidence="2 3">
    <name type="scientific">Necator americanus</name>
    <name type="common">Human hookworm</name>
    <dbReference type="NCBI Taxonomy" id="51031"/>
    <lineage>
        <taxon>Eukaryota</taxon>
        <taxon>Metazoa</taxon>
        <taxon>Ecdysozoa</taxon>
        <taxon>Nematoda</taxon>
        <taxon>Chromadorea</taxon>
        <taxon>Rhabditida</taxon>
        <taxon>Rhabditina</taxon>
        <taxon>Rhabditomorpha</taxon>
        <taxon>Strongyloidea</taxon>
        <taxon>Ancylostomatidae</taxon>
        <taxon>Bunostominae</taxon>
        <taxon>Necator</taxon>
    </lineage>
</organism>
<name>A0ABR1EKH0_NECAM</name>
<evidence type="ECO:0000313" key="3">
    <source>
        <dbReference type="Proteomes" id="UP001303046"/>
    </source>
</evidence>
<dbReference type="EMBL" id="JAVFWL010000006">
    <property type="protein sequence ID" value="KAK6763120.1"/>
    <property type="molecule type" value="Genomic_DNA"/>
</dbReference>
<gene>
    <name evidence="2" type="primary">Necator_chrX.g23889</name>
    <name evidence="2" type="ORF">RB195_023724</name>
</gene>
<accession>A0ABR1EKH0</accession>
<feature type="region of interest" description="Disordered" evidence="1">
    <location>
        <begin position="46"/>
        <end position="66"/>
    </location>
</feature>